<accession>A0AAP0BFI9</accession>
<dbReference type="GO" id="GO:0000978">
    <property type="term" value="F:RNA polymerase II cis-regulatory region sequence-specific DNA binding"/>
    <property type="evidence" value="ECO:0007669"/>
    <property type="project" value="InterPro"/>
</dbReference>
<dbReference type="PANTHER" id="PTHR12081:SF18">
    <property type="entry name" value="TRANSCRIPTION FACTOR E2F2-RELATED"/>
    <property type="match status" value="1"/>
</dbReference>
<dbReference type="Gene3D" id="6.10.250.540">
    <property type="match status" value="1"/>
</dbReference>
<evidence type="ECO:0000313" key="9">
    <source>
        <dbReference type="Proteomes" id="UP001418222"/>
    </source>
</evidence>
<dbReference type="Proteomes" id="UP001418222">
    <property type="component" value="Unassembled WGS sequence"/>
</dbReference>
<dbReference type="InterPro" id="IPR032198">
    <property type="entry name" value="E2F_CC-MB"/>
</dbReference>
<keyword evidence="4 6" id="KW-0804">Transcription</keyword>
<gene>
    <name evidence="8" type="primary">E2FB</name>
    <name evidence="8" type="ORF">KSP39_PZI012734</name>
</gene>
<evidence type="ECO:0000256" key="3">
    <source>
        <dbReference type="ARBA" id="ARBA00023125"/>
    </source>
</evidence>
<dbReference type="GO" id="GO:0000981">
    <property type="term" value="F:DNA-binding transcription factor activity, RNA polymerase II-specific"/>
    <property type="evidence" value="ECO:0007669"/>
    <property type="project" value="TreeGrafter"/>
</dbReference>
<dbReference type="Pfam" id="PF02319">
    <property type="entry name" value="WHD_E2F_TDP"/>
    <property type="match status" value="1"/>
</dbReference>
<dbReference type="InterPro" id="IPR003316">
    <property type="entry name" value="E2F_WHTH_DNA-bd_dom"/>
</dbReference>
<dbReference type="FunFam" id="1.10.10.10:FF:000008">
    <property type="entry name" value="E2F transcription factor 1"/>
    <property type="match status" value="1"/>
</dbReference>
<dbReference type="SMART" id="SM01372">
    <property type="entry name" value="E2F_TDP"/>
    <property type="match status" value="1"/>
</dbReference>
<evidence type="ECO:0000256" key="6">
    <source>
        <dbReference type="RuleBase" id="RU003796"/>
    </source>
</evidence>
<keyword evidence="9" id="KW-1185">Reference proteome</keyword>
<protein>
    <submittedName>
        <fullName evidence="8">Transcription factor E2FB</fullName>
    </submittedName>
</protein>
<dbReference type="PANTHER" id="PTHR12081">
    <property type="entry name" value="TRANSCRIPTION FACTOR E2F"/>
    <property type="match status" value="1"/>
</dbReference>
<dbReference type="InterPro" id="IPR015633">
    <property type="entry name" value="E2F"/>
</dbReference>
<evidence type="ECO:0000256" key="2">
    <source>
        <dbReference type="ARBA" id="ARBA00023015"/>
    </source>
</evidence>
<evidence type="ECO:0000313" key="8">
    <source>
        <dbReference type="EMBL" id="KAK8936967.1"/>
    </source>
</evidence>
<evidence type="ECO:0000259" key="7">
    <source>
        <dbReference type="SMART" id="SM01372"/>
    </source>
</evidence>
<comment type="caution">
    <text evidence="8">The sequence shown here is derived from an EMBL/GenBank/DDBJ whole genome shotgun (WGS) entry which is preliminary data.</text>
</comment>
<reference evidence="8 9" key="1">
    <citation type="journal article" date="2022" name="Nat. Plants">
        <title>Genomes of leafy and leafless Platanthera orchids illuminate the evolution of mycoheterotrophy.</title>
        <authorList>
            <person name="Li M.H."/>
            <person name="Liu K.W."/>
            <person name="Li Z."/>
            <person name="Lu H.C."/>
            <person name="Ye Q.L."/>
            <person name="Zhang D."/>
            <person name="Wang J.Y."/>
            <person name="Li Y.F."/>
            <person name="Zhong Z.M."/>
            <person name="Liu X."/>
            <person name="Yu X."/>
            <person name="Liu D.K."/>
            <person name="Tu X.D."/>
            <person name="Liu B."/>
            <person name="Hao Y."/>
            <person name="Liao X.Y."/>
            <person name="Jiang Y.T."/>
            <person name="Sun W.H."/>
            <person name="Chen J."/>
            <person name="Chen Y.Q."/>
            <person name="Ai Y."/>
            <person name="Zhai J.W."/>
            <person name="Wu S.S."/>
            <person name="Zhou Z."/>
            <person name="Hsiao Y.Y."/>
            <person name="Wu W.L."/>
            <person name="Chen Y.Y."/>
            <person name="Lin Y.F."/>
            <person name="Hsu J.L."/>
            <person name="Li C.Y."/>
            <person name="Wang Z.W."/>
            <person name="Zhao X."/>
            <person name="Zhong W.Y."/>
            <person name="Ma X.K."/>
            <person name="Ma L."/>
            <person name="Huang J."/>
            <person name="Chen G.Z."/>
            <person name="Huang M.Z."/>
            <person name="Huang L."/>
            <person name="Peng D.H."/>
            <person name="Luo Y.B."/>
            <person name="Zou S.Q."/>
            <person name="Chen S.P."/>
            <person name="Lan S."/>
            <person name="Tsai W.C."/>
            <person name="Van de Peer Y."/>
            <person name="Liu Z.J."/>
        </authorList>
    </citation>
    <scope>NUCLEOTIDE SEQUENCE [LARGE SCALE GENOMIC DNA]</scope>
    <source>
        <strain evidence="8">Lor287</strain>
    </source>
</reference>
<organism evidence="8 9">
    <name type="scientific">Platanthera zijinensis</name>
    <dbReference type="NCBI Taxonomy" id="2320716"/>
    <lineage>
        <taxon>Eukaryota</taxon>
        <taxon>Viridiplantae</taxon>
        <taxon>Streptophyta</taxon>
        <taxon>Embryophyta</taxon>
        <taxon>Tracheophyta</taxon>
        <taxon>Spermatophyta</taxon>
        <taxon>Magnoliopsida</taxon>
        <taxon>Liliopsida</taxon>
        <taxon>Asparagales</taxon>
        <taxon>Orchidaceae</taxon>
        <taxon>Orchidoideae</taxon>
        <taxon>Orchideae</taxon>
        <taxon>Orchidinae</taxon>
        <taxon>Platanthera</taxon>
    </lineage>
</organism>
<dbReference type="Pfam" id="PF16421">
    <property type="entry name" value="E2F_CC-MB"/>
    <property type="match status" value="1"/>
</dbReference>
<evidence type="ECO:0000256" key="5">
    <source>
        <dbReference type="ARBA" id="ARBA00023306"/>
    </source>
</evidence>
<dbReference type="InterPro" id="IPR036390">
    <property type="entry name" value="WH_DNA-bd_sf"/>
</dbReference>
<dbReference type="Gene3D" id="1.10.10.10">
    <property type="entry name" value="Winged helix-like DNA-binding domain superfamily/Winged helix DNA-binding domain"/>
    <property type="match status" value="1"/>
</dbReference>
<comment type="similarity">
    <text evidence="1 6">Belongs to the E2F/DP family.</text>
</comment>
<evidence type="ECO:0000256" key="4">
    <source>
        <dbReference type="ARBA" id="ARBA00023163"/>
    </source>
</evidence>
<name>A0AAP0BFI9_9ASPA</name>
<keyword evidence="3 6" id="KW-0238">DNA-binding</keyword>
<dbReference type="SUPFAM" id="SSF144074">
    <property type="entry name" value="E2F-DP heterodimerization region"/>
    <property type="match status" value="1"/>
</dbReference>
<feature type="domain" description="E2F/DP family winged-helix DNA-binding" evidence="7">
    <location>
        <begin position="94"/>
        <end position="159"/>
    </location>
</feature>
<dbReference type="InterPro" id="IPR037241">
    <property type="entry name" value="E2F-DP_heterodim"/>
</dbReference>
<dbReference type="GO" id="GO:0046983">
    <property type="term" value="F:protein dimerization activity"/>
    <property type="evidence" value="ECO:0007669"/>
    <property type="project" value="InterPro"/>
</dbReference>
<sequence>MSGIDSSSLARIHLPLQTPEILPSPLNRQSNLGSEDFPGFRCIIAGNAEKGKALVPSVHQFSWAIPMNNDSVSQGSESVDGIISNGLGPSSSCRYDSSLSLLTKKFLNLLLEASDGILDLNKAAQLLDVQKRRMYDITNVLEGIGLIEKSLKNMIRLKATHMSRPKEVEEYKARLRTEVEILRIEEHKVDRLIRRWLHVTREDINSLPCFEDSTLIAIEAPHGTIVEVTDLNESLEFPQPLSMVLRSCMGPIHCYLLSKHEERLETSGSSQQIEAIDLCAKHNCFLTDDLPSGSTSLQKSSREILKIEPSDLDIDSDYWFPSELGVCEMWSG</sequence>
<evidence type="ECO:0000256" key="1">
    <source>
        <dbReference type="ARBA" id="ARBA00010940"/>
    </source>
</evidence>
<keyword evidence="2 6" id="KW-0805">Transcription regulation</keyword>
<dbReference type="SUPFAM" id="SSF46785">
    <property type="entry name" value="Winged helix' DNA-binding domain"/>
    <property type="match status" value="1"/>
</dbReference>
<keyword evidence="6" id="KW-0539">Nucleus</keyword>
<dbReference type="EMBL" id="JBBWWQ010000010">
    <property type="protein sequence ID" value="KAK8936967.1"/>
    <property type="molecule type" value="Genomic_DNA"/>
</dbReference>
<dbReference type="GO" id="GO:0090575">
    <property type="term" value="C:RNA polymerase II transcription regulator complex"/>
    <property type="evidence" value="ECO:0007669"/>
    <property type="project" value="TreeGrafter"/>
</dbReference>
<keyword evidence="5" id="KW-0131">Cell cycle</keyword>
<dbReference type="AlphaFoldDB" id="A0AAP0BFI9"/>
<comment type="subcellular location">
    <subcellularLocation>
        <location evidence="6">Nucleus</location>
    </subcellularLocation>
</comment>
<proteinExistence type="inferred from homology"/>
<dbReference type="InterPro" id="IPR036388">
    <property type="entry name" value="WH-like_DNA-bd_sf"/>
</dbReference>